<dbReference type="InterPro" id="IPR036869">
    <property type="entry name" value="J_dom_sf"/>
</dbReference>
<dbReference type="EMBL" id="LAZP02000382">
    <property type="protein sequence ID" value="PFH57639.1"/>
    <property type="molecule type" value="Genomic_DNA"/>
</dbReference>
<evidence type="ECO:0000313" key="6">
    <source>
        <dbReference type="Proteomes" id="UP000037136"/>
    </source>
</evidence>
<dbReference type="Pfam" id="PF00226">
    <property type="entry name" value="DnaJ"/>
    <property type="match status" value="1"/>
</dbReference>
<dbReference type="PANTHER" id="PTHR43096">
    <property type="entry name" value="DNAJ HOMOLOG 1, MITOCHONDRIAL-RELATED"/>
    <property type="match status" value="1"/>
</dbReference>
<evidence type="ECO:0000256" key="3">
    <source>
        <dbReference type="SAM" id="Phobius"/>
    </source>
</evidence>
<feature type="compositionally biased region" description="Basic and acidic residues" evidence="2">
    <location>
        <begin position="246"/>
        <end position="256"/>
    </location>
</feature>
<feature type="transmembrane region" description="Helical" evidence="3">
    <location>
        <begin position="206"/>
        <end position="225"/>
    </location>
</feature>
<organism evidence="5 6">
    <name type="scientific">Ophiocordyceps unilateralis</name>
    <name type="common">Zombie-ant fungus</name>
    <name type="synonym">Torrubia unilateralis</name>
    <dbReference type="NCBI Taxonomy" id="268505"/>
    <lineage>
        <taxon>Eukaryota</taxon>
        <taxon>Fungi</taxon>
        <taxon>Dikarya</taxon>
        <taxon>Ascomycota</taxon>
        <taxon>Pezizomycotina</taxon>
        <taxon>Sordariomycetes</taxon>
        <taxon>Hypocreomycetidae</taxon>
        <taxon>Hypocreales</taxon>
        <taxon>Ophiocordycipitaceae</taxon>
        <taxon>Ophiocordyceps</taxon>
    </lineage>
</organism>
<keyword evidence="6" id="KW-1185">Reference proteome</keyword>
<dbReference type="PROSITE" id="PS50076">
    <property type="entry name" value="DNAJ_2"/>
    <property type="match status" value="1"/>
</dbReference>
<dbReference type="Gene3D" id="1.10.287.110">
    <property type="entry name" value="DnaJ domain"/>
    <property type="match status" value="1"/>
</dbReference>
<feature type="domain" description="J" evidence="4">
    <location>
        <begin position="60"/>
        <end position="130"/>
    </location>
</feature>
<feature type="compositionally biased region" description="Basic and acidic residues" evidence="2">
    <location>
        <begin position="144"/>
        <end position="156"/>
    </location>
</feature>
<evidence type="ECO:0000256" key="2">
    <source>
        <dbReference type="SAM" id="MobiDB-lite"/>
    </source>
</evidence>
<reference evidence="5 6" key="1">
    <citation type="journal article" date="2015" name="BMC Genomics">
        <title>Gene expression during zombie ant biting behavior reflects the complexity underlying fungal parasitic behavioral manipulation.</title>
        <authorList>
            <person name="de Bekker C."/>
            <person name="Ohm R.A."/>
            <person name="Loreto R.G."/>
            <person name="Sebastian A."/>
            <person name="Albert I."/>
            <person name="Merrow M."/>
            <person name="Brachmann A."/>
            <person name="Hughes D.P."/>
        </authorList>
    </citation>
    <scope>NUCLEOTIDE SEQUENCE [LARGE SCALE GENOMIC DNA]</scope>
    <source>
        <strain evidence="5 6">SC16a</strain>
    </source>
</reference>
<dbReference type="CDD" id="cd06257">
    <property type="entry name" value="DnaJ"/>
    <property type="match status" value="1"/>
</dbReference>
<dbReference type="GO" id="GO:0005737">
    <property type="term" value="C:cytoplasm"/>
    <property type="evidence" value="ECO:0007669"/>
    <property type="project" value="TreeGrafter"/>
</dbReference>
<keyword evidence="1" id="KW-0143">Chaperone</keyword>
<dbReference type="Proteomes" id="UP000037136">
    <property type="component" value="Unassembled WGS sequence"/>
</dbReference>
<sequence length="301" mass="34351">MRSHLVAALWLACGPSPAPFLLPIRPLPSCNPRRRSIPCSSRAASVSSDVPAWPRSPHPSPYDVLGMPRDSPYSKARFYQLVKLYHPDSHACSSSSALPPAVRLERYRLVVAAHDILSDPAKRRLYDLHGLGWLHHGCHSELAPHRQQSEPVRRTQPDPLWRHRPGSAANNATWEDWVAWHEARRRRTGDASPDWMRASTEVKVRFSSLLVYLVLIASVFSFLVTESSSKREAQRAQQRTAAIGQEVRRSTEAKAGRSMDERVDHFLRYRHNEWHLRYRRNANDHVPTTTSTEVAPRPNRP</sequence>
<feature type="region of interest" description="Disordered" evidence="2">
    <location>
        <begin position="281"/>
        <end position="301"/>
    </location>
</feature>
<evidence type="ECO:0000259" key="4">
    <source>
        <dbReference type="PROSITE" id="PS50076"/>
    </source>
</evidence>
<keyword evidence="3" id="KW-0812">Transmembrane</keyword>
<dbReference type="SUPFAM" id="SSF46565">
    <property type="entry name" value="Chaperone J-domain"/>
    <property type="match status" value="1"/>
</dbReference>
<dbReference type="SMART" id="SM00271">
    <property type="entry name" value="DnaJ"/>
    <property type="match status" value="1"/>
</dbReference>
<evidence type="ECO:0000256" key="1">
    <source>
        <dbReference type="ARBA" id="ARBA00023186"/>
    </source>
</evidence>
<dbReference type="GO" id="GO:0051082">
    <property type="term" value="F:unfolded protein binding"/>
    <property type="evidence" value="ECO:0007669"/>
    <property type="project" value="TreeGrafter"/>
</dbReference>
<accession>A0A2A9P881</accession>
<dbReference type="PANTHER" id="PTHR43096:SF52">
    <property type="entry name" value="DNAJ HOMOLOG 1, MITOCHONDRIAL-RELATED"/>
    <property type="match status" value="1"/>
</dbReference>
<protein>
    <recommendedName>
        <fullName evidence="4">J domain-containing protein</fullName>
    </recommendedName>
</protein>
<evidence type="ECO:0000313" key="5">
    <source>
        <dbReference type="EMBL" id="PFH57639.1"/>
    </source>
</evidence>
<gene>
    <name evidence="5" type="ORF">XA68_14764</name>
</gene>
<comment type="caution">
    <text evidence="5">The sequence shown here is derived from an EMBL/GenBank/DDBJ whole genome shotgun (WGS) entry which is preliminary data.</text>
</comment>
<name>A0A2A9P881_OPHUN</name>
<dbReference type="OrthoDB" id="445556at2759"/>
<dbReference type="AlphaFoldDB" id="A0A2A9P881"/>
<feature type="region of interest" description="Disordered" evidence="2">
    <location>
        <begin position="144"/>
        <end position="165"/>
    </location>
</feature>
<reference evidence="5 6" key="2">
    <citation type="journal article" date="2017" name="Sci. Rep.">
        <title>Ant-infecting Ophiocordyceps genomes reveal a high diversity of potential behavioral manipulation genes and a possible major role for enterotoxins.</title>
        <authorList>
            <person name="de Bekker C."/>
            <person name="Ohm R.A."/>
            <person name="Evans H.C."/>
            <person name="Brachmann A."/>
            <person name="Hughes D.P."/>
        </authorList>
    </citation>
    <scope>NUCLEOTIDE SEQUENCE [LARGE SCALE GENOMIC DNA]</scope>
    <source>
        <strain evidence="5 6">SC16a</strain>
    </source>
</reference>
<keyword evidence="3" id="KW-1133">Transmembrane helix</keyword>
<dbReference type="InterPro" id="IPR018253">
    <property type="entry name" value="DnaJ_domain_CS"/>
</dbReference>
<keyword evidence="3" id="KW-0472">Membrane</keyword>
<dbReference type="STRING" id="268505.A0A2A9P881"/>
<feature type="region of interest" description="Disordered" evidence="2">
    <location>
        <begin position="237"/>
        <end position="256"/>
    </location>
</feature>
<dbReference type="InterPro" id="IPR001623">
    <property type="entry name" value="DnaJ_domain"/>
</dbReference>
<dbReference type="PROSITE" id="PS00636">
    <property type="entry name" value="DNAJ_1"/>
    <property type="match status" value="1"/>
</dbReference>
<proteinExistence type="predicted"/>
<dbReference type="GO" id="GO:0042026">
    <property type="term" value="P:protein refolding"/>
    <property type="evidence" value="ECO:0007669"/>
    <property type="project" value="TreeGrafter"/>
</dbReference>